<evidence type="ECO:0000313" key="2">
    <source>
        <dbReference type="Proteomes" id="UP001190700"/>
    </source>
</evidence>
<reference evidence="1 2" key="1">
    <citation type="journal article" date="2015" name="Genome Biol. Evol.">
        <title>Comparative Genomics of a Bacterivorous Green Alga Reveals Evolutionary Causalities and Consequences of Phago-Mixotrophic Mode of Nutrition.</title>
        <authorList>
            <person name="Burns J.A."/>
            <person name="Paasch A."/>
            <person name="Narechania A."/>
            <person name="Kim E."/>
        </authorList>
    </citation>
    <scope>NUCLEOTIDE SEQUENCE [LARGE SCALE GENOMIC DNA]</scope>
    <source>
        <strain evidence="1 2">PLY_AMNH</strain>
    </source>
</reference>
<keyword evidence="2" id="KW-1185">Reference proteome</keyword>
<gene>
    <name evidence="1" type="ORF">CYMTET_8197</name>
</gene>
<proteinExistence type="predicted"/>
<accession>A0AAE0GTI8</accession>
<sequence>MLNRNTPVVPDIVFSAHVSSTGWLGREYTYCERELMLGPARKCHKFSKVTIGAQTASFELKNFILGVDKASMACYTFNPWDTSNYTLDNKEPFILANQVQAKVMIVKYPCMDSAAILGTTDRNTEKLDRERIVMVDPLVVMVTLTHVESVGVGYTRKMVIIARRDCGVPALTGLPCHHNVAHARFAGLDWQKFVDPLKTVAGWKAQYPLDLHFADVPNLTEAHGCA</sequence>
<protein>
    <submittedName>
        <fullName evidence="1">Uncharacterized protein</fullName>
    </submittedName>
</protein>
<dbReference type="EMBL" id="LGRX02002485">
    <property type="protein sequence ID" value="KAK3284140.1"/>
    <property type="molecule type" value="Genomic_DNA"/>
</dbReference>
<organism evidence="1 2">
    <name type="scientific">Cymbomonas tetramitiformis</name>
    <dbReference type="NCBI Taxonomy" id="36881"/>
    <lineage>
        <taxon>Eukaryota</taxon>
        <taxon>Viridiplantae</taxon>
        <taxon>Chlorophyta</taxon>
        <taxon>Pyramimonadophyceae</taxon>
        <taxon>Pyramimonadales</taxon>
        <taxon>Pyramimonadaceae</taxon>
        <taxon>Cymbomonas</taxon>
    </lineage>
</organism>
<name>A0AAE0GTI8_9CHLO</name>
<evidence type="ECO:0000313" key="1">
    <source>
        <dbReference type="EMBL" id="KAK3284140.1"/>
    </source>
</evidence>
<dbReference type="Proteomes" id="UP001190700">
    <property type="component" value="Unassembled WGS sequence"/>
</dbReference>
<dbReference type="AlphaFoldDB" id="A0AAE0GTI8"/>
<comment type="caution">
    <text evidence="1">The sequence shown here is derived from an EMBL/GenBank/DDBJ whole genome shotgun (WGS) entry which is preliminary data.</text>
</comment>